<evidence type="ECO:0000256" key="6">
    <source>
        <dbReference type="ARBA" id="ARBA00022679"/>
    </source>
</evidence>
<evidence type="ECO:0000256" key="5">
    <source>
        <dbReference type="ARBA" id="ARBA00022553"/>
    </source>
</evidence>
<keyword evidence="6" id="KW-0808">Transferase</keyword>
<dbReference type="PANTHER" id="PTHR41523">
    <property type="entry name" value="TWO-COMPONENT SYSTEM SENSOR PROTEIN"/>
    <property type="match status" value="1"/>
</dbReference>
<dbReference type="InterPro" id="IPR033479">
    <property type="entry name" value="dCache_1"/>
</dbReference>
<dbReference type="EC" id="2.7.13.3" evidence="3"/>
<evidence type="ECO:0000256" key="9">
    <source>
        <dbReference type="ARBA" id="ARBA00022777"/>
    </source>
</evidence>
<evidence type="ECO:0000259" key="14">
    <source>
        <dbReference type="PROSITE" id="PS50885"/>
    </source>
</evidence>
<comment type="subcellular location">
    <subcellularLocation>
        <location evidence="2">Cell membrane</location>
        <topology evidence="2">Multi-pass membrane protein</topology>
    </subcellularLocation>
</comment>
<dbReference type="InterPro" id="IPR036890">
    <property type="entry name" value="HATPase_C_sf"/>
</dbReference>
<accession>A0ABU5E5N7</accession>
<dbReference type="Gene3D" id="3.30.450.20">
    <property type="entry name" value="PAS domain"/>
    <property type="match status" value="2"/>
</dbReference>
<dbReference type="Gene3D" id="1.10.287.130">
    <property type="match status" value="1"/>
</dbReference>
<dbReference type="Proteomes" id="UP001279642">
    <property type="component" value="Unassembled WGS sequence"/>
</dbReference>
<keyword evidence="5" id="KW-0597">Phosphoprotein</keyword>
<evidence type="ECO:0000313" key="16">
    <source>
        <dbReference type="Proteomes" id="UP001279642"/>
    </source>
</evidence>
<dbReference type="InterPro" id="IPR029151">
    <property type="entry name" value="Sensor-like_sf"/>
</dbReference>
<protein>
    <recommendedName>
        <fullName evidence="3">histidine kinase</fullName>
        <ecNumber evidence="3">2.7.13.3</ecNumber>
    </recommendedName>
</protein>
<evidence type="ECO:0000256" key="3">
    <source>
        <dbReference type="ARBA" id="ARBA00012438"/>
    </source>
</evidence>
<reference evidence="15 16" key="1">
    <citation type="journal article" date="2016" name="Antonie Van Leeuwenhoek">
        <title>Dongia soli sp. nov., isolated from soil from Dokdo, Korea.</title>
        <authorList>
            <person name="Kim D.U."/>
            <person name="Lee H."/>
            <person name="Kim H."/>
            <person name="Kim S.G."/>
            <person name="Ka J.O."/>
        </authorList>
    </citation>
    <scope>NUCLEOTIDE SEQUENCE [LARGE SCALE GENOMIC DNA]</scope>
    <source>
        <strain evidence="15 16">D78</strain>
    </source>
</reference>
<evidence type="ECO:0000256" key="7">
    <source>
        <dbReference type="ARBA" id="ARBA00022692"/>
    </source>
</evidence>
<gene>
    <name evidence="15" type="ORF">SMD27_02070</name>
</gene>
<name>A0ABU5E5N7_9PROT</name>
<evidence type="ECO:0000256" key="11">
    <source>
        <dbReference type="ARBA" id="ARBA00022989"/>
    </source>
</evidence>
<dbReference type="Pfam" id="PF02743">
    <property type="entry name" value="dCache_1"/>
    <property type="match status" value="1"/>
</dbReference>
<dbReference type="Pfam" id="PF07568">
    <property type="entry name" value="HisKA_2"/>
    <property type="match status" value="1"/>
</dbReference>
<dbReference type="SUPFAM" id="SSF103190">
    <property type="entry name" value="Sensory domain-like"/>
    <property type="match status" value="1"/>
</dbReference>
<proteinExistence type="predicted"/>
<dbReference type="PANTHER" id="PTHR41523:SF8">
    <property type="entry name" value="ETHYLENE RESPONSE SENSOR PROTEIN"/>
    <property type="match status" value="1"/>
</dbReference>
<dbReference type="InterPro" id="IPR011495">
    <property type="entry name" value="Sig_transdc_His_kin_sub2_dim/P"/>
</dbReference>
<keyword evidence="10" id="KW-0067">ATP-binding</keyword>
<dbReference type="InterPro" id="IPR003660">
    <property type="entry name" value="HAMP_dom"/>
</dbReference>
<keyword evidence="7 13" id="KW-0812">Transmembrane</keyword>
<organism evidence="15 16">
    <name type="scientific">Dongia soli</name>
    <dbReference type="NCBI Taxonomy" id="600628"/>
    <lineage>
        <taxon>Bacteria</taxon>
        <taxon>Pseudomonadati</taxon>
        <taxon>Pseudomonadota</taxon>
        <taxon>Alphaproteobacteria</taxon>
        <taxon>Rhodospirillales</taxon>
        <taxon>Dongiaceae</taxon>
        <taxon>Dongia</taxon>
    </lineage>
</organism>
<keyword evidence="8" id="KW-0547">Nucleotide-binding</keyword>
<keyword evidence="4" id="KW-1003">Cell membrane</keyword>
<evidence type="ECO:0000256" key="13">
    <source>
        <dbReference type="SAM" id="Phobius"/>
    </source>
</evidence>
<feature type="domain" description="HAMP" evidence="14">
    <location>
        <begin position="307"/>
        <end position="360"/>
    </location>
</feature>
<dbReference type="RefSeq" id="WP_320506679.1">
    <property type="nucleotide sequence ID" value="NZ_JAXCLW010000001.1"/>
</dbReference>
<evidence type="ECO:0000256" key="8">
    <source>
        <dbReference type="ARBA" id="ARBA00022741"/>
    </source>
</evidence>
<feature type="transmembrane region" description="Helical" evidence="13">
    <location>
        <begin position="253"/>
        <end position="275"/>
    </location>
</feature>
<keyword evidence="16" id="KW-1185">Reference proteome</keyword>
<dbReference type="CDD" id="cd18773">
    <property type="entry name" value="PDC1_HK_sensor"/>
    <property type="match status" value="1"/>
</dbReference>
<evidence type="ECO:0000256" key="2">
    <source>
        <dbReference type="ARBA" id="ARBA00004651"/>
    </source>
</evidence>
<sequence>MRQQLFDSLRYRLVLIFALAVLIPSLFGIIVASRHYANLMEAGRASIARYGALVAEDQRHILQRNEQLVRGLARDPAILAAAAGQDSTQCAALLAAALKPYPSFSGAVLANLDGEPICYPAGQKGALNVAQSGWFKRVVSTGNFVLSGSLIGRISNQPVFVLAAPVLTSDGHLLGVLALDLRIDWLTELYSGTPLPESSSLYILDDTGKAVVELTSPGAQTQQAFPASAEKHIIRDGMQHEFGATGRDGVDRFYTLIPVTGYPLYVLLGMPLADLQQSPRNSLFSQILVLCLISATGIGVALVGTRLLITQWTERLTQVAYEISQGNLAPEIRLTNAPRELRNLGETLGGMAQKIHDRDAALNEMVDQRQRMLRELHHRIKNNLQIVISFLSLYSRLPMSDQEHVGISDLQLRVSALALAQRHLYEKEDMKSVALQPFVDALCNLLGGHLRKRGDIQLRAEIAKQNLNIDKVVPLALVITEIVCSGVKSFSEQSAVAIRLNLTSTDNEKATLVISFSGVALTPRSDYLEKSSLGASLVRALAKQLGGDIESTESNPGAATIRFFLHEEPANPADIRKEA</sequence>
<comment type="caution">
    <text evidence="15">The sequence shown here is derived from an EMBL/GenBank/DDBJ whole genome shotgun (WGS) entry which is preliminary data.</text>
</comment>
<evidence type="ECO:0000256" key="12">
    <source>
        <dbReference type="ARBA" id="ARBA00023136"/>
    </source>
</evidence>
<dbReference type="EMBL" id="JAXCLW010000001">
    <property type="protein sequence ID" value="MDY0881620.1"/>
    <property type="molecule type" value="Genomic_DNA"/>
</dbReference>
<evidence type="ECO:0000256" key="10">
    <source>
        <dbReference type="ARBA" id="ARBA00022840"/>
    </source>
</evidence>
<comment type="catalytic activity">
    <reaction evidence="1">
        <text>ATP + protein L-histidine = ADP + protein N-phospho-L-histidine.</text>
        <dbReference type="EC" id="2.7.13.3"/>
    </reaction>
</comment>
<evidence type="ECO:0000313" key="15">
    <source>
        <dbReference type="EMBL" id="MDY0881620.1"/>
    </source>
</evidence>
<keyword evidence="12 13" id="KW-0472">Membrane</keyword>
<dbReference type="CDD" id="cd18774">
    <property type="entry name" value="PDC2_HK_sensor"/>
    <property type="match status" value="1"/>
</dbReference>
<dbReference type="PROSITE" id="PS50885">
    <property type="entry name" value="HAMP"/>
    <property type="match status" value="1"/>
</dbReference>
<keyword evidence="11 13" id="KW-1133">Transmembrane helix</keyword>
<dbReference type="Gene3D" id="3.30.565.10">
    <property type="entry name" value="Histidine kinase-like ATPase, C-terminal domain"/>
    <property type="match status" value="1"/>
</dbReference>
<evidence type="ECO:0000256" key="4">
    <source>
        <dbReference type="ARBA" id="ARBA00022475"/>
    </source>
</evidence>
<evidence type="ECO:0000256" key="1">
    <source>
        <dbReference type="ARBA" id="ARBA00000085"/>
    </source>
</evidence>
<keyword evidence="9" id="KW-0418">Kinase</keyword>
<feature type="transmembrane region" description="Helical" evidence="13">
    <location>
        <begin position="287"/>
        <end position="309"/>
    </location>
</feature>